<dbReference type="Proteomes" id="UP000029448">
    <property type="component" value="Unassembled WGS sequence"/>
</dbReference>
<sequence length="47" mass="5633">MSGRRKKLLLVFLVSYKMIMIRPEEWGGVTCFVFDYRLRDMKASGFR</sequence>
<dbReference type="AlphaFoldDB" id="A0A094ZXF2"/>
<keyword evidence="2" id="KW-1185">Reference proteome</keyword>
<gene>
    <name evidence="1" type="ORF">AtDm6_0005</name>
</gene>
<evidence type="ECO:0000313" key="1">
    <source>
        <dbReference type="EMBL" id="KGB26641.1"/>
    </source>
</evidence>
<protein>
    <submittedName>
        <fullName evidence="1">Uncharacterized protein</fullName>
    </submittedName>
</protein>
<evidence type="ECO:0000313" key="2">
    <source>
        <dbReference type="Proteomes" id="UP000029448"/>
    </source>
</evidence>
<accession>A0A094ZXF2</accession>
<comment type="caution">
    <text evidence="1">The sequence shown here is derived from an EMBL/GenBank/DDBJ whole genome shotgun (WGS) entry which is preliminary data.</text>
</comment>
<organism evidence="1 2">
    <name type="scientific">Acetobacter tropicalis</name>
    <dbReference type="NCBI Taxonomy" id="104102"/>
    <lineage>
        <taxon>Bacteria</taxon>
        <taxon>Pseudomonadati</taxon>
        <taxon>Pseudomonadota</taxon>
        <taxon>Alphaproteobacteria</taxon>
        <taxon>Acetobacterales</taxon>
        <taxon>Acetobacteraceae</taxon>
        <taxon>Acetobacter</taxon>
    </lineage>
</organism>
<proteinExistence type="predicted"/>
<reference evidence="1 2" key="1">
    <citation type="submission" date="2014-06" db="EMBL/GenBank/DDBJ databases">
        <title>Functional and comparative genomic analyses of the Drosophila gut microbiota identify candidate symbiosis factors.</title>
        <authorList>
            <person name="Newell P.D."/>
            <person name="Chaston J.M."/>
            <person name="Douglas A.E."/>
        </authorList>
    </citation>
    <scope>NUCLEOTIDE SEQUENCE [LARGE SCALE GENOMIC DNA]</scope>
    <source>
        <strain evidence="1 2">DmCS_006</strain>
    </source>
</reference>
<dbReference type="EMBL" id="JOKM01000002">
    <property type="protein sequence ID" value="KGB26641.1"/>
    <property type="molecule type" value="Genomic_DNA"/>
</dbReference>
<name>A0A094ZXF2_9PROT</name>